<sequence length="474" mass="52366">MELPQMPELMGVSLLLGLLALVATAAVARGWLRSEEETSGRPAGQKANGLPLDKSLKSKKQKQQQRIRKEKPQQHNFTHRLLAAALKSHSGNISCMDFSSNGKYLATCADDRTVLIWSTKDFLQREHRSMRANVELDHATLVRFSPDCRAFIVWLANGDTLRVFKMTKREDGGYIFTPTPEDFPKKHKAPVINIGIADTGKFIMTASSDTTVLIWNLKGQVLSTINTNQMNNAHAAISPCSRFVASCGFTPDVKVWEVCFGKKGDFQEVVRAFELKGHSAAVHFFAFSNDSRRMASVSKDGTWKLWDTDVEYKKQQDPYLLRTGRFEEKEKSKSNGSAAREPNGFPSDASANSSLLLEFQDENSNQSSVSDVYQLKVDSSTNSSPSPQQSESLSPAHTSDFRTDDSQPPTLGQEILEEPSLPASEVADEPPTLTKEEPVPLETQIATEEEDSGAPPLKRVCVDQPAVPQTASES</sequence>
<keyword evidence="1 3" id="KW-0853">WD repeat</keyword>
<feature type="chain" id="PRO_5029815574" description="Transducin beta like 2" evidence="5">
    <location>
        <begin position="31"/>
        <end position="474"/>
    </location>
</feature>
<feature type="compositionally biased region" description="Low complexity" evidence="4">
    <location>
        <begin position="379"/>
        <end position="395"/>
    </location>
</feature>
<keyword evidence="5" id="KW-0732">Signal</keyword>
<reference evidence="6 7" key="1">
    <citation type="journal article" date="2020" name="Nature">
        <title>Six reference-quality genomes reveal evolution of bat adaptations.</title>
        <authorList>
            <person name="Jebb D."/>
            <person name="Huang Z."/>
            <person name="Pippel M."/>
            <person name="Hughes G.M."/>
            <person name="Lavrichenko K."/>
            <person name="Devanna P."/>
            <person name="Winkler S."/>
            <person name="Jermiin L.S."/>
            <person name="Skirmuntt E.C."/>
            <person name="Katzourakis A."/>
            <person name="Burkitt-Gray L."/>
            <person name="Ray D.A."/>
            <person name="Sullivan K.A.M."/>
            <person name="Roscito J.G."/>
            <person name="Kirilenko B.M."/>
            <person name="Davalos L.M."/>
            <person name="Corthals A.P."/>
            <person name="Power M.L."/>
            <person name="Jones G."/>
            <person name="Ransome R.D."/>
            <person name="Dechmann D.K.N."/>
            <person name="Locatelli A.G."/>
            <person name="Puechmaille S.J."/>
            <person name="Fedrigo O."/>
            <person name="Jarvis E.D."/>
            <person name="Hiller M."/>
            <person name="Vernes S.C."/>
            <person name="Myers E.W."/>
            <person name="Teeling E.C."/>
        </authorList>
    </citation>
    <scope>NUCLEOTIDE SEQUENCE [LARGE SCALE GENOMIC DNA]</scope>
    <source>
        <strain evidence="6">MPipKuh1</strain>
        <tissue evidence="6">Flight muscle</tissue>
    </source>
</reference>
<dbReference type="GO" id="GO:0030968">
    <property type="term" value="P:endoplasmic reticulum unfolded protein response"/>
    <property type="evidence" value="ECO:0007669"/>
    <property type="project" value="TreeGrafter"/>
</dbReference>
<feature type="compositionally biased region" description="Basic and acidic residues" evidence="4">
    <location>
        <begin position="324"/>
        <end position="333"/>
    </location>
</feature>
<feature type="repeat" description="WD" evidence="3">
    <location>
        <begin position="86"/>
        <end position="118"/>
    </location>
</feature>
<dbReference type="Pfam" id="PF00400">
    <property type="entry name" value="WD40"/>
    <property type="match status" value="3"/>
</dbReference>
<dbReference type="FunFam" id="2.130.10.10:FF:001285">
    <property type="entry name" value="Transducin beta-like protein 2"/>
    <property type="match status" value="1"/>
</dbReference>
<gene>
    <name evidence="6" type="ORF">mPipKuh1_009911</name>
</gene>
<feature type="region of interest" description="Disordered" evidence="4">
    <location>
        <begin position="376"/>
        <end position="474"/>
    </location>
</feature>
<dbReference type="Gene3D" id="2.130.10.10">
    <property type="entry name" value="YVTN repeat-like/Quinoprotein amine dehydrogenase"/>
    <property type="match status" value="2"/>
</dbReference>
<dbReference type="Proteomes" id="UP000558488">
    <property type="component" value="Unassembled WGS sequence"/>
</dbReference>
<dbReference type="GO" id="GO:0005783">
    <property type="term" value="C:endoplasmic reticulum"/>
    <property type="evidence" value="ECO:0007669"/>
    <property type="project" value="TreeGrafter"/>
</dbReference>
<accession>A0A7J7YY00</accession>
<comment type="caution">
    <text evidence="6">The sequence shown here is derived from an EMBL/GenBank/DDBJ whole genome shotgun (WGS) entry which is preliminary data.</text>
</comment>
<dbReference type="PANTHER" id="PTHR44321:SF1">
    <property type="entry name" value="TRANSDUCIN BETA-LIKE PROTEIN 2"/>
    <property type="match status" value="1"/>
</dbReference>
<evidence type="ECO:0000256" key="1">
    <source>
        <dbReference type="ARBA" id="ARBA00022574"/>
    </source>
</evidence>
<dbReference type="InterPro" id="IPR042410">
    <property type="entry name" value="WBSCR13"/>
</dbReference>
<dbReference type="InterPro" id="IPR036322">
    <property type="entry name" value="WD40_repeat_dom_sf"/>
</dbReference>
<dbReference type="InterPro" id="IPR020472">
    <property type="entry name" value="WD40_PAC1"/>
</dbReference>
<feature type="compositionally biased region" description="Basic residues" evidence="4">
    <location>
        <begin position="57"/>
        <end position="69"/>
    </location>
</feature>
<feature type="repeat" description="WD" evidence="3">
    <location>
        <begin position="184"/>
        <end position="218"/>
    </location>
</feature>
<dbReference type="PROSITE" id="PS50294">
    <property type="entry name" value="WD_REPEATS_REGION"/>
    <property type="match status" value="3"/>
</dbReference>
<dbReference type="PROSITE" id="PS50082">
    <property type="entry name" value="WD_REPEATS_2"/>
    <property type="match status" value="3"/>
</dbReference>
<dbReference type="PRINTS" id="PR00320">
    <property type="entry name" value="GPROTEINBRPT"/>
</dbReference>
<dbReference type="InterPro" id="IPR015943">
    <property type="entry name" value="WD40/YVTN_repeat-like_dom_sf"/>
</dbReference>
<dbReference type="InterPro" id="IPR001680">
    <property type="entry name" value="WD40_rpt"/>
</dbReference>
<organism evidence="6 7">
    <name type="scientific">Pipistrellus kuhlii</name>
    <name type="common">Kuhl's pipistrelle</name>
    <dbReference type="NCBI Taxonomy" id="59472"/>
    <lineage>
        <taxon>Eukaryota</taxon>
        <taxon>Metazoa</taxon>
        <taxon>Chordata</taxon>
        <taxon>Craniata</taxon>
        <taxon>Vertebrata</taxon>
        <taxon>Euteleostomi</taxon>
        <taxon>Mammalia</taxon>
        <taxon>Eutheria</taxon>
        <taxon>Laurasiatheria</taxon>
        <taxon>Chiroptera</taxon>
        <taxon>Yangochiroptera</taxon>
        <taxon>Vespertilionidae</taxon>
        <taxon>Pipistrellus</taxon>
    </lineage>
</organism>
<evidence type="ECO:0000256" key="2">
    <source>
        <dbReference type="ARBA" id="ARBA00022737"/>
    </source>
</evidence>
<evidence type="ECO:0000256" key="5">
    <source>
        <dbReference type="SAM" id="SignalP"/>
    </source>
</evidence>
<evidence type="ECO:0000313" key="6">
    <source>
        <dbReference type="EMBL" id="KAF6366506.1"/>
    </source>
</evidence>
<dbReference type="PROSITE" id="PS00678">
    <property type="entry name" value="WD_REPEATS_1"/>
    <property type="match status" value="1"/>
</dbReference>
<keyword evidence="7" id="KW-1185">Reference proteome</keyword>
<feature type="region of interest" description="Disordered" evidence="4">
    <location>
        <begin position="323"/>
        <end position="351"/>
    </location>
</feature>
<dbReference type="AlphaFoldDB" id="A0A7J7YY00"/>
<evidence type="ECO:0000313" key="7">
    <source>
        <dbReference type="Proteomes" id="UP000558488"/>
    </source>
</evidence>
<name>A0A7J7YY00_PIPKU</name>
<dbReference type="EMBL" id="JACAGB010000004">
    <property type="protein sequence ID" value="KAF6366506.1"/>
    <property type="molecule type" value="Genomic_DNA"/>
</dbReference>
<dbReference type="SUPFAM" id="SSF50978">
    <property type="entry name" value="WD40 repeat-like"/>
    <property type="match status" value="1"/>
</dbReference>
<evidence type="ECO:0000256" key="4">
    <source>
        <dbReference type="SAM" id="MobiDB-lite"/>
    </source>
</evidence>
<dbReference type="SMART" id="SM00320">
    <property type="entry name" value="WD40"/>
    <property type="match status" value="4"/>
</dbReference>
<dbReference type="InterPro" id="IPR019775">
    <property type="entry name" value="WD40_repeat_CS"/>
</dbReference>
<dbReference type="PANTHER" id="PTHR44321">
    <property type="entry name" value="TRANSDUCIN BETA-LIKE PROTEIN 2"/>
    <property type="match status" value="1"/>
</dbReference>
<feature type="repeat" description="WD" evidence="3">
    <location>
        <begin position="275"/>
        <end position="307"/>
    </location>
</feature>
<evidence type="ECO:0008006" key="8">
    <source>
        <dbReference type="Google" id="ProtNLM"/>
    </source>
</evidence>
<keyword evidence="2" id="KW-0677">Repeat</keyword>
<evidence type="ECO:0000256" key="3">
    <source>
        <dbReference type="PROSITE-ProRule" id="PRU00221"/>
    </source>
</evidence>
<feature type="signal peptide" evidence="5">
    <location>
        <begin position="1"/>
        <end position="30"/>
    </location>
</feature>
<feature type="region of interest" description="Disordered" evidence="4">
    <location>
        <begin position="33"/>
        <end position="74"/>
    </location>
</feature>
<proteinExistence type="predicted"/>
<protein>
    <recommendedName>
        <fullName evidence="8">Transducin beta like 2</fullName>
    </recommendedName>
</protein>